<feature type="domain" description="Glyceraldehyde 3-phosphate dehydrogenase NAD(P) binding" evidence="8">
    <location>
        <begin position="98"/>
        <end position="247"/>
    </location>
</feature>
<dbReference type="Gene3D" id="3.30.360.10">
    <property type="entry name" value="Dihydrodipicolinate Reductase, domain 2"/>
    <property type="match status" value="1"/>
</dbReference>
<dbReference type="InterPro" id="IPR006424">
    <property type="entry name" value="Glyceraldehyde-3-P_DH_1"/>
</dbReference>
<dbReference type="CDD" id="cd05214">
    <property type="entry name" value="GAPDH_I_N"/>
    <property type="match status" value="1"/>
</dbReference>
<organism evidence="9">
    <name type="scientific">Rhizophora mucronata</name>
    <name type="common">Asiatic mangrove</name>
    <dbReference type="NCBI Taxonomy" id="61149"/>
    <lineage>
        <taxon>Eukaryota</taxon>
        <taxon>Viridiplantae</taxon>
        <taxon>Streptophyta</taxon>
        <taxon>Embryophyta</taxon>
        <taxon>Tracheophyta</taxon>
        <taxon>Spermatophyta</taxon>
        <taxon>Magnoliopsida</taxon>
        <taxon>eudicotyledons</taxon>
        <taxon>Gunneridae</taxon>
        <taxon>Pentapetalae</taxon>
        <taxon>rosids</taxon>
        <taxon>fabids</taxon>
        <taxon>Malpighiales</taxon>
        <taxon>Rhizophoraceae</taxon>
        <taxon>Rhizophora</taxon>
    </lineage>
</organism>
<keyword evidence="4" id="KW-0520">NAD</keyword>
<comment type="similarity">
    <text evidence="1 6">Belongs to the glyceraldehyde-3-phosphate dehydrogenase family.</text>
</comment>
<evidence type="ECO:0000256" key="2">
    <source>
        <dbReference type="ARBA" id="ARBA00011881"/>
    </source>
</evidence>
<dbReference type="Pfam" id="PF00044">
    <property type="entry name" value="Gp_dh_N"/>
    <property type="match status" value="1"/>
</dbReference>
<dbReference type="SUPFAM" id="SSF51735">
    <property type="entry name" value="NAD(P)-binding Rossmann-fold domains"/>
    <property type="match status" value="1"/>
</dbReference>
<dbReference type="SMART" id="SM00846">
    <property type="entry name" value="Gp_dh_N"/>
    <property type="match status" value="1"/>
</dbReference>
<dbReference type="GO" id="GO:0005829">
    <property type="term" value="C:cytosol"/>
    <property type="evidence" value="ECO:0007669"/>
    <property type="project" value="TreeGrafter"/>
</dbReference>
<dbReference type="PRINTS" id="PR00078">
    <property type="entry name" value="G3PDHDRGNASE"/>
</dbReference>
<dbReference type="AlphaFoldDB" id="A0A2P2JNA7"/>
<evidence type="ECO:0000313" key="9">
    <source>
        <dbReference type="EMBL" id="MBW94954.1"/>
    </source>
</evidence>
<dbReference type="GO" id="GO:0006006">
    <property type="term" value="P:glucose metabolic process"/>
    <property type="evidence" value="ECO:0007669"/>
    <property type="project" value="InterPro"/>
</dbReference>
<dbReference type="InterPro" id="IPR020828">
    <property type="entry name" value="GlycerAld_3-P_DH_NAD(P)-bd"/>
</dbReference>
<dbReference type="GO" id="GO:0004365">
    <property type="term" value="F:glyceraldehyde-3-phosphate dehydrogenase (NAD+) (phosphorylating) activity"/>
    <property type="evidence" value="ECO:0007669"/>
    <property type="project" value="TreeGrafter"/>
</dbReference>
<evidence type="ECO:0000259" key="8">
    <source>
        <dbReference type="SMART" id="SM00846"/>
    </source>
</evidence>
<dbReference type="CDD" id="cd18126">
    <property type="entry name" value="GAPDH_I_C"/>
    <property type="match status" value="1"/>
</dbReference>
<dbReference type="GO" id="GO:0006096">
    <property type="term" value="P:glycolytic process"/>
    <property type="evidence" value="ECO:0007669"/>
    <property type="project" value="UniProtKB-KW"/>
</dbReference>
<dbReference type="PANTHER" id="PTHR10836">
    <property type="entry name" value="GLYCERALDEHYDE 3-PHOSPHATE DEHYDROGENASE"/>
    <property type="match status" value="1"/>
</dbReference>
<dbReference type="EC" id="1.2.1.-" evidence="7"/>
<sequence>MAFSTCFRSTAAATATASFVEASPFSDLSPSLTSHSSFKVLGGGFNQNLKAAKSIFGASVQTGSSSLQTCSGRSLQPVKATATEIPPVVRKSQSGGRARVGINGFGRIGRLVLRIATSRDDIDVVAVNDPFIDVKYMAYMLKYDSTHGAFKGSIRVLDESTLEINGQEIKVSSKRDPVEIPWGDFGADFVVESSGVFTTVGKASAHNKGGAKKVVISAPSADAPMFVVGVNERTYKPNMDIVSNASCTTNCLAPLAKVVHEEFGIVEGLMTTVHATTATQKTVDGPSMKDWRGGRGAGQNIIPSSTGAAKAVGKVLPELNGKLTGMAFRVPTSNVSVVDLTCRLTKSASYEDVKAAIKYASEGPLKGILGYTDEDVVSTDFVGDSRSSIFDAKAGIGLANSFMKLVTWYDNEWGYSTRVLDLIEHMALVAAL</sequence>
<dbReference type="Gene3D" id="3.40.50.720">
    <property type="entry name" value="NAD(P)-binding Rossmann-like Domain"/>
    <property type="match status" value="1"/>
</dbReference>
<evidence type="ECO:0000256" key="3">
    <source>
        <dbReference type="ARBA" id="ARBA00023002"/>
    </source>
</evidence>
<dbReference type="GO" id="GO:0051287">
    <property type="term" value="F:NAD binding"/>
    <property type="evidence" value="ECO:0007669"/>
    <property type="project" value="InterPro"/>
</dbReference>
<dbReference type="PROSITE" id="PS00071">
    <property type="entry name" value="GAPDH"/>
    <property type="match status" value="1"/>
</dbReference>
<proteinExistence type="inferred from homology"/>
<dbReference type="InterPro" id="IPR020831">
    <property type="entry name" value="GlycerAld/Erythrose_P_DH"/>
</dbReference>
<dbReference type="InterPro" id="IPR036291">
    <property type="entry name" value="NAD(P)-bd_dom_sf"/>
</dbReference>
<comment type="subunit">
    <text evidence="2">Homotetramer.</text>
</comment>
<dbReference type="InterPro" id="IPR020830">
    <property type="entry name" value="GlycerAld_3-P_DH_AS"/>
</dbReference>
<dbReference type="FunFam" id="3.30.360.10:FF:000001">
    <property type="entry name" value="Glyceraldehyde-3-phosphate dehydrogenase"/>
    <property type="match status" value="1"/>
</dbReference>
<dbReference type="NCBIfam" id="TIGR01534">
    <property type="entry name" value="GAPDH-I"/>
    <property type="match status" value="1"/>
</dbReference>
<evidence type="ECO:0000256" key="6">
    <source>
        <dbReference type="RuleBase" id="RU000397"/>
    </source>
</evidence>
<protein>
    <recommendedName>
        <fullName evidence="7">Glyceraldehyde-3-phosphate dehydrogenase</fullName>
        <ecNumber evidence="7">1.2.1.-</ecNumber>
    </recommendedName>
</protein>
<evidence type="ECO:0000256" key="7">
    <source>
        <dbReference type="RuleBase" id="RU361160"/>
    </source>
</evidence>
<dbReference type="Pfam" id="PF02800">
    <property type="entry name" value="Gp_dh_C"/>
    <property type="match status" value="1"/>
</dbReference>
<reference evidence="9" key="1">
    <citation type="submission" date="2018-02" db="EMBL/GenBank/DDBJ databases">
        <title>Rhizophora mucronata_Transcriptome.</title>
        <authorList>
            <person name="Meera S.P."/>
            <person name="Sreeshan A."/>
            <person name="Augustine A."/>
        </authorList>
    </citation>
    <scope>NUCLEOTIDE SEQUENCE</scope>
    <source>
        <tissue evidence="9">Leaf</tissue>
    </source>
</reference>
<dbReference type="SUPFAM" id="SSF55347">
    <property type="entry name" value="Glyceraldehyde-3-phosphate dehydrogenase-like, C-terminal domain"/>
    <property type="match status" value="1"/>
</dbReference>
<evidence type="ECO:0000256" key="5">
    <source>
        <dbReference type="ARBA" id="ARBA00023152"/>
    </source>
</evidence>
<evidence type="ECO:0000256" key="4">
    <source>
        <dbReference type="ARBA" id="ARBA00023027"/>
    </source>
</evidence>
<keyword evidence="3 7" id="KW-0560">Oxidoreductase</keyword>
<dbReference type="GO" id="GO:0050661">
    <property type="term" value="F:NADP binding"/>
    <property type="evidence" value="ECO:0007669"/>
    <property type="project" value="InterPro"/>
</dbReference>
<dbReference type="PANTHER" id="PTHR10836:SF76">
    <property type="entry name" value="GLYCERALDEHYDE-3-PHOSPHATE DEHYDROGENASE-RELATED"/>
    <property type="match status" value="1"/>
</dbReference>
<evidence type="ECO:0000256" key="1">
    <source>
        <dbReference type="ARBA" id="ARBA00007406"/>
    </source>
</evidence>
<keyword evidence="5" id="KW-0324">Glycolysis</keyword>
<dbReference type="InterPro" id="IPR020829">
    <property type="entry name" value="GlycerAld_3-P_DH_cat"/>
</dbReference>
<dbReference type="EMBL" id="GGEC01014471">
    <property type="protein sequence ID" value="MBW94954.1"/>
    <property type="molecule type" value="Transcribed_RNA"/>
</dbReference>
<name>A0A2P2JNA7_RHIMU</name>
<accession>A0A2P2JNA7</accession>
<dbReference type="FunFam" id="3.40.50.720:FF:000020">
    <property type="entry name" value="Glyceraldehyde-3-phosphate dehydrogenase"/>
    <property type="match status" value="1"/>
</dbReference>